<dbReference type="AlphaFoldDB" id="A0A0D6Q1D3"/>
<dbReference type="Proteomes" id="UP000032675">
    <property type="component" value="Unassembled WGS sequence"/>
</dbReference>
<gene>
    <name evidence="1" type="ORF">Geu3261_0142_021</name>
</gene>
<organism evidence="1 2">
    <name type="scientific">Komagataeibacter europaeus NBRC 3261</name>
    <dbReference type="NCBI Taxonomy" id="1234669"/>
    <lineage>
        <taxon>Bacteria</taxon>
        <taxon>Pseudomonadati</taxon>
        <taxon>Pseudomonadota</taxon>
        <taxon>Alphaproteobacteria</taxon>
        <taxon>Acetobacterales</taxon>
        <taxon>Acetobacteraceae</taxon>
        <taxon>Komagataeibacter</taxon>
    </lineage>
</organism>
<dbReference type="EMBL" id="BANI01000125">
    <property type="protein sequence ID" value="GAN97123.1"/>
    <property type="molecule type" value="Genomic_DNA"/>
</dbReference>
<evidence type="ECO:0000313" key="1">
    <source>
        <dbReference type="EMBL" id="GAN97123.1"/>
    </source>
</evidence>
<evidence type="ECO:0000313" key="2">
    <source>
        <dbReference type="Proteomes" id="UP000032675"/>
    </source>
</evidence>
<reference evidence="1 2" key="1">
    <citation type="submission" date="2012-11" db="EMBL/GenBank/DDBJ databases">
        <title>Whole genome sequence of Gluconacetobacter europaeus NBRC3261.</title>
        <authorList>
            <person name="Azuma Y."/>
            <person name="Higashiura N."/>
            <person name="Hirakawa H."/>
            <person name="Matsushita K."/>
        </authorList>
    </citation>
    <scope>NUCLEOTIDE SEQUENCE [LARGE SCALE GENOMIC DNA]</scope>
    <source>
        <strain evidence="1 2">NBRC 3261</strain>
    </source>
</reference>
<protein>
    <submittedName>
        <fullName evidence="1">Uncharacterized protein</fullName>
    </submittedName>
</protein>
<sequence length="62" mass="7116">MNWICVPAAHARKTRRKSWASGYSRLSRKARFGKHLCSAGKKENQGGPFGVLSLWFAKRLRR</sequence>
<comment type="caution">
    <text evidence="1">The sequence shown here is derived from an EMBL/GenBank/DDBJ whole genome shotgun (WGS) entry which is preliminary data.</text>
</comment>
<proteinExistence type="predicted"/>
<accession>A0A0D6Q1D3</accession>
<name>A0A0D6Q1D3_KOMEU</name>